<reference evidence="5 6" key="1">
    <citation type="submission" date="2016-10" db="EMBL/GenBank/DDBJ databases">
        <authorList>
            <person name="de Groot N.N."/>
        </authorList>
    </citation>
    <scope>NUCLEOTIDE SEQUENCE [LARGE SCALE GENOMIC DNA]</scope>
    <source>
        <strain evidence="5 6">DSM 6793</strain>
    </source>
</reference>
<gene>
    <name evidence="5" type="ORF">SAMN05421780_105217</name>
</gene>
<evidence type="ECO:0000313" key="6">
    <source>
        <dbReference type="Proteomes" id="UP000199514"/>
    </source>
</evidence>
<dbReference type="NCBIfam" id="TIGR02937">
    <property type="entry name" value="sigma70-ECF"/>
    <property type="match status" value="1"/>
</dbReference>
<evidence type="ECO:0000256" key="2">
    <source>
        <dbReference type="ARBA" id="ARBA00023082"/>
    </source>
</evidence>
<sequence length="204" mass="23415">MALFGLFGYTDEQILSGLAAQDNAVVRYVYKKYFGYVANMVRKNSGTEQDAQDVFQEGIILLIKSAQNPDFKLVDTAVKTYLYRVCQNMWLKRLQRTDRQKSRESVYAYWLETDETQETDPQQREMLEGVMEQIPDLLAGLGSPCQNILSDYYFAQKSMNDIAQAYGYKDASSAKNQKYKCLNRLKTKVAHLLPQLQNTLTKGV</sequence>
<keyword evidence="1" id="KW-0805">Transcription regulation</keyword>
<keyword evidence="6" id="KW-1185">Reference proteome</keyword>
<evidence type="ECO:0000313" key="5">
    <source>
        <dbReference type="EMBL" id="SFC43894.1"/>
    </source>
</evidence>
<name>A0A1I1J5U7_9BACT</name>
<dbReference type="Gene3D" id="1.10.1740.10">
    <property type="match status" value="1"/>
</dbReference>
<dbReference type="Pfam" id="PF04542">
    <property type="entry name" value="Sigma70_r2"/>
    <property type="match status" value="1"/>
</dbReference>
<evidence type="ECO:0000259" key="4">
    <source>
        <dbReference type="Pfam" id="PF04542"/>
    </source>
</evidence>
<evidence type="ECO:0000256" key="1">
    <source>
        <dbReference type="ARBA" id="ARBA00023015"/>
    </source>
</evidence>
<dbReference type="EMBL" id="FOLE01000005">
    <property type="protein sequence ID" value="SFC43894.1"/>
    <property type="molecule type" value="Genomic_DNA"/>
</dbReference>
<dbReference type="STRING" id="927664.SAMN05421780_105217"/>
<feature type="domain" description="RNA polymerase sigma-70 region 2" evidence="4">
    <location>
        <begin position="30"/>
        <end position="99"/>
    </location>
</feature>
<dbReference type="InterPro" id="IPR039425">
    <property type="entry name" value="RNA_pol_sigma-70-like"/>
</dbReference>
<dbReference type="InterPro" id="IPR014284">
    <property type="entry name" value="RNA_pol_sigma-70_dom"/>
</dbReference>
<dbReference type="AlphaFoldDB" id="A0A1I1J5U7"/>
<dbReference type="InterPro" id="IPR013325">
    <property type="entry name" value="RNA_pol_sigma_r2"/>
</dbReference>
<dbReference type="PANTHER" id="PTHR43133">
    <property type="entry name" value="RNA POLYMERASE ECF-TYPE SIGMA FACTO"/>
    <property type="match status" value="1"/>
</dbReference>
<dbReference type="Proteomes" id="UP000199514">
    <property type="component" value="Unassembled WGS sequence"/>
</dbReference>
<proteinExistence type="predicted"/>
<accession>A0A1I1J5U7</accession>
<dbReference type="PANTHER" id="PTHR43133:SF46">
    <property type="entry name" value="RNA POLYMERASE SIGMA-70 FACTOR ECF SUBFAMILY"/>
    <property type="match status" value="1"/>
</dbReference>
<dbReference type="InterPro" id="IPR007627">
    <property type="entry name" value="RNA_pol_sigma70_r2"/>
</dbReference>
<organism evidence="5 6">
    <name type="scientific">Flexibacter flexilis DSM 6793</name>
    <dbReference type="NCBI Taxonomy" id="927664"/>
    <lineage>
        <taxon>Bacteria</taxon>
        <taxon>Pseudomonadati</taxon>
        <taxon>Bacteroidota</taxon>
        <taxon>Cytophagia</taxon>
        <taxon>Cytophagales</taxon>
        <taxon>Flexibacteraceae</taxon>
        <taxon>Flexibacter</taxon>
    </lineage>
</organism>
<dbReference type="RefSeq" id="WP_091511961.1">
    <property type="nucleotide sequence ID" value="NZ_FOLE01000005.1"/>
</dbReference>
<keyword evidence="2" id="KW-0731">Sigma factor</keyword>
<keyword evidence="3" id="KW-0804">Transcription</keyword>
<dbReference type="GO" id="GO:0016987">
    <property type="term" value="F:sigma factor activity"/>
    <property type="evidence" value="ECO:0007669"/>
    <property type="project" value="UniProtKB-KW"/>
</dbReference>
<evidence type="ECO:0000256" key="3">
    <source>
        <dbReference type="ARBA" id="ARBA00023163"/>
    </source>
</evidence>
<protein>
    <submittedName>
        <fullName evidence="5">RNA polymerase sigma factor, sigma-70 family</fullName>
    </submittedName>
</protein>
<dbReference type="OrthoDB" id="1099849at2"/>
<dbReference type="GO" id="GO:0006352">
    <property type="term" value="P:DNA-templated transcription initiation"/>
    <property type="evidence" value="ECO:0007669"/>
    <property type="project" value="InterPro"/>
</dbReference>
<dbReference type="SUPFAM" id="SSF88946">
    <property type="entry name" value="Sigma2 domain of RNA polymerase sigma factors"/>
    <property type="match status" value="1"/>
</dbReference>